<comment type="caution">
    <text evidence="1">The sequence shown here is derived from an EMBL/GenBank/DDBJ whole genome shotgun (WGS) entry which is preliminary data.</text>
</comment>
<dbReference type="Proteomes" id="UP001060215">
    <property type="component" value="Chromosome 10"/>
</dbReference>
<keyword evidence="2" id="KW-1185">Reference proteome</keyword>
<dbReference type="EMBL" id="CM045767">
    <property type="protein sequence ID" value="KAI7997441.1"/>
    <property type="molecule type" value="Genomic_DNA"/>
</dbReference>
<gene>
    <name evidence="1" type="ORF">LOK49_LG10G01204</name>
</gene>
<organism evidence="1 2">
    <name type="scientific">Camellia lanceoleosa</name>
    <dbReference type="NCBI Taxonomy" id="1840588"/>
    <lineage>
        <taxon>Eukaryota</taxon>
        <taxon>Viridiplantae</taxon>
        <taxon>Streptophyta</taxon>
        <taxon>Embryophyta</taxon>
        <taxon>Tracheophyta</taxon>
        <taxon>Spermatophyta</taxon>
        <taxon>Magnoliopsida</taxon>
        <taxon>eudicotyledons</taxon>
        <taxon>Gunneridae</taxon>
        <taxon>Pentapetalae</taxon>
        <taxon>asterids</taxon>
        <taxon>Ericales</taxon>
        <taxon>Theaceae</taxon>
        <taxon>Camellia</taxon>
    </lineage>
</organism>
<proteinExistence type="predicted"/>
<protein>
    <submittedName>
        <fullName evidence="1">Thimet oligopeptidase</fullName>
    </submittedName>
</protein>
<name>A0ACC0GBK5_9ERIC</name>
<evidence type="ECO:0000313" key="2">
    <source>
        <dbReference type="Proteomes" id="UP001060215"/>
    </source>
</evidence>
<reference evidence="1 2" key="1">
    <citation type="journal article" date="2022" name="Plant J.">
        <title>Chromosome-level genome of Camellia lanceoleosa provides a valuable resource for understanding genome evolution and self-incompatibility.</title>
        <authorList>
            <person name="Gong W."/>
            <person name="Xiao S."/>
            <person name="Wang L."/>
            <person name="Liao Z."/>
            <person name="Chang Y."/>
            <person name="Mo W."/>
            <person name="Hu G."/>
            <person name="Li W."/>
            <person name="Zhao G."/>
            <person name="Zhu H."/>
            <person name="Hu X."/>
            <person name="Ji K."/>
            <person name="Xiang X."/>
            <person name="Song Q."/>
            <person name="Yuan D."/>
            <person name="Jin S."/>
            <person name="Zhang L."/>
        </authorList>
    </citation>
    <scope>NUCLEOTIDE SEQUENCE [LARGE SCALE GENOMIC DNA]</scope>
    <source>
        <strain evidence="1">SQ_2022a</strain>
    </source>
</reference>
<evidence type="ECO:0000313" key="1">
    <source>
        <dbReference type="EMBL" id="KAI7997441.1"/>
    </source>
</evidence>
<accession>A0ACC0GBK5</accession>
<sequence>MEIVVRIYEKKAGCFSVVLECVLTPVDAATTFALRIPTIGIGVFEFLEELSASLADLATRELSMLKDLKKKEEGDFPFGIEDLLYYVKRIEEQQFNLDVGALKQYFPFNLVMSGILKICQDLFGLRFEEIADAEVWHSDVHLYSVYDLSSSELLGYFYLDMFSREGKYGHTCVVALQNGSFVNGARKILVALLTSHTALSRFSEVVNLFHEFGHVFVFPLCLVSHVCWKRDKTT</sequence>